<evidence type="ECO:0000256" key="5">
    <source>
        <dbReference type="ARBA" id="ARBA00022771"/>
    </source>
</evidence>
<dbReference type="FunFam" id="3.30.160.60:FF:000540">
    <property type="entry name" value="zinc finger protein 263 isoform X1"/>
    <property type="match status" value="1"/>
</dbReference>
<dbReference type="GO" id="GO:0006357">
    <property type="term" value="P:regulation of transcription by RNA polymerase II"/>
    <property type="evidence" value="ECO:0007669"/>
    <property type="project" value="TreeGrafter"/>
</dbReference>
<accession>A0A0Q9XGV9</accession>
<evidence type="ECO:0000256" key="4">
    <source>
        <dbReference type="ARBA" id="ARBA00022737"/>
    </source>
</evidence>
<evidence type="ECO:0000313" key="14">
    <source>
        <dbReference type="Proteomes" id="UP000009192"/>
    </source>
</evidence>
<keyword evidence="14" id="KW-1185">Reference proteome</keyword>
<dbReference type="PANTHER" id="PTHR46179:SF13">
    <property type="entry name" value="C2H2-TYPE DOMAIN-CONTAINING PROTEIN"/>
    <property type="match status" value="1"/>
</dbReference>
<sequence length="169" mass="19641">MMSWEYQKYVCAVEGCGKKFNTKWTLKRHSAKHQRGSTTLYYCTKCNKSFSRKDSLDRHNHMSHSDILLMYMCPEKGCGKLFSLKSTLYRHISSHTECFKCVECGSSFSRKDNLTRHKTIHTKNLSSHHEKSIESDAVANLTIEQIPILENTMECNDVDDDRIYMVLDS</sequence>
<keyword evidence="3" id="KW-0479">Metal-binding</keyword>
<dbReference type="GO" id="GO:0003677">
    <property type="term" value="F:DNA binding"/>
    <property type="evidence" value="ECO:0007669"/>
    <property type="project" value="UniProtKB-KW"/>
</dbReference>
<evidence type="ECO:0000256" key="10">
    <source>
        <dbReference type="ARBA" id="ARBA00023242"/>
    </source>
</evidence>
<gene>
    <name evidence="13" type="primary">Dmoj\GI25667</name>
    <name evidence="13" type="ORF">Dmoj_GI25667</name>
</gene>
<dbReference type="Pfam" id="PF00096">
    <property type="entry name" value="zf-C2H2"/>
    <property type="match status" value="4"/>
</dbReference>
<proteinExistence type="inferred from homology"/>
<dbReference type="EMBL" id="CH933816">
    <property type="protein sequence ID" value="KRG07712.1"/>
    <property type="molecule type" value="Genomic_DNA"/>
</dbReference>
<keyword evidence="10" id="KW-0539">Nucleus</keyword>
<evidence type="ECO:0000313" key="13">
    <source>
        <dbReference type="EMBL" id="KRG07712.1"/>
    </source>
</evidence>
<dbReference type="KEGG" id="dmo:Dmoj_GI25667"/>
<comment type="similarity">
    <text evidence="2">Belongs to the krueppel C2H2-type zinc-finger protein family.</text>
</comment>
<keyword evidence="7" id="KW-0805">Transcription regulation</keyword>
<evidence type="ECO:0000259" key="12">
    <source>
        <dbReference type="PROSITE" id="PS50157"/>
    </source>
</evidence>
<protein>
    <recommendedName>
        <fullName evidence="12">C2H2-type domain-containing protein</fullName>
    </recommendedName>
</protein>
<keyword evidence="9" id="KW-0804">Transcription</keyword>
<name>A0A0Q9XGV9_DROMO</name>
<keyword evidence="5 11" id="KW-0863">Zinc-finger</keyword>
<evidence type="ECO:0000256" key="3">
    <source>
        <dbReference type="ARBA" id="ARBA00022723"/>
    </source>
</evidence>
<evidence type="ECO:0000256" key="1">
    <source>
        <dbReference type="ARBA" id="ARBA00004123"/>
    </source>
</evidence>
<evidence type="ECO:0000256" key="9">
    <source>
        <dbReference type="ARBA" id="ARBA00023163"/>
    </source>
</evidence>
<evidence type="ECO:0000256" key="8">
    <source>
        <dbReference type="ARBA" id="ARBA00023125"/>
    </source>
</evidence>
<dbReference type="PANTHER" id="PTHR46179">
    <property type="entry name" value="ZINC FINGER PROTEIN"/>
    <property type="match status" value="1"/>
</dbReference>
<dbReference type="PROSITE" id="PS00028">
    <property type="entry name" value="ZINC_FINGER_C2H2_1"/>
    <property type="match status" value="3"/>
</dbReference>
<dbReference type="SMART" id="SM00355">
    <property type="entry name" value="ZnF_C2H2"/>
    <property type="match status" value="4"/>
</dbReference>
<keyword evidence="6" id="KW-0862">Zinc</keyword>
<comment type="subcellular location">
    <subcellularLocation>
        <location evidence="1">Nucleus</location>
    </subcellularLocation>
</comment>
<keyword evidence="4" id="KW-0677">Repeat</keyword>
<evidence type="ECO:0000256" key="7">
    <source>
        <dbReference type="ARBA" id="ARBA00023015"/>
    </source>
</evidence>
<dbReference type="PROSITE" id="PS50157">
    <property type="entry name" value="ZINC_FINGER_C2H2_2"/>
    <property type="match status" value="4"/>
</dbReference>
<feature type="domain" description="C2H2-type" evidence="12">
    <location>
        <begin position="9"/>
        <end position="38"/>
    </location>
</feature>
<evidence type="ECO:0000256" key="6">
    <source>
        <dbReference type="ARBA" id="ARBA00022833"/>
    </source>
</evidence>
<keyword evidence="8" id="KW-0238">DNA-binding</keyword>
<dbReference type="GO" id="GO:0005634">
    <property type="term" value="C:nucleus"/>
    <property type="evidence" value="ECO:0007669"/>
    <property type="project" value="UniProtKB-SubCell"/>
</dbReference>
<dbReference type="InterPro" id="IPR036236">
    <property type="entry name" value="Znf_C2H2_sf"/>
</dbReference>
<organism evidence="13 14">
    <name type="scientific">Drosophila mojavensis</name>
    <name type="common">Fruit fly</name>
    <dbReference type="NCBI Taxonomy" id="7230"/>
    <lineage>
        <taxon>Eukaryota</taxon>
        <taxon>Metazoa</taxon>
        <taxon>Ecdysozoa</taxon>
        <taxon>Arthropoda</taxon>
        <taxon>Hexapoda</taxon>
        <taxon>Insecta</taxon>
        <taxon>Pterygota</taxon>
        <taxon>Neoptera</taxon>
        <taxon>Endopterygota</taxon>
        <taxon>Diptera</taxon>
        <taxon>Brachycera</taxon>
        <taxon>Muscomorpha</taxon>
        <taxon>Ephydroidea</taxon>
        <taxon>Drosophilidae</taxon>
        <taxon>Drosophila</taxon>
    </lineage>
</organism>
<dbReference type="GO" id="GO:0008270">
    <property type="term" value="F:zinc ion binding"/>
    <property type="evidence" value="ECO:0007669"/>
    <property type="project" value="UniProtKB-KW"/>
</dbReference>
<feature type="domain" description="C2H2-type" evidence="12">
    <location>
        <begin position="99"/>
        <end position="126"/>
    </location>
</feature>
<dbReference type="InterPro" id="IPR051061">
    <property type="entry name" value="Zinc_finger_trans_reg"/>
</dbReference>
<evidence type="ECO:0000256" key="2">
    <source>
        <dbReference type="ARBA" id="ARBA00006991"/>
    </source>
</evidence>
<reference evidence="13 14" key="1">
    <citation type="journal article" date="2007" name="Nature">
        <title>Evolution of genes and genomes on the Drosophila phylogeny.</title>
        <authorList>
            <consortium name="Drosophila 12 Genomes Consortium"/>
            <person name="Clark A.G."/>
            <person name="Eisen M.B."/>
            <person name="Smith D.R."/>
            <person name="Bergman C.M."/>
            <person name="Oliver B."/>
            <person name="Markow T.A."/>
            <person name="Kaufman T.C."/>
            <person name="Kellis M."/>
            <person name="Gelbart W."/>
            <person name="Iyer V.N."/>
            <person name="Pollard D.A."/>
            <person name="Sackton T.B."/>
            <person name="Larracuente A.M."/>
            <person name="Singh N.D."/>
            <person name="Abad J.P."/>
            <person name="Abt D.N."/>
            <person name="Adryan B."/>
            <person name="Aguade M."/>
            <person name="Akashi H."/>
            <person name="Anderson W.W."/>
            <person name="Aquadro C.F."/>
            <person name="Ardell D.H."/>
            <person name="Arguello R."/>
            <person name="Artieri C.G."/>
            <person name="Barbash D.A."/>
            <person name="Barker D."/>
            <person name="Barsanti P."/>
            <person name="Batterham P."/>
            <person name="Batzoglou S."/>
            <person name="Begun D."/>
            <person name="Bhutkar A."/>
            <person name="Blanco E."/>
            <person name="Bosak S.A."/>
            <person name="Bradley R.K."/>
            <person name="Brand A.D."/>
            <person name="Brent M.R."/>
            <person name="Brooks A.N."/>
            <person name="Brown R.H."/>
            <person name="Butlin R.K."/>
            <person name="Caggese C."/>
            <person name="Calvi B.R."/>
            <person name="Bernardo de Carvalho A."/>
            <person name="Caspi A."/>
            <person name="Castrezana S."/>
            <person name="Celniker S.E."/>
            <person name="Chang J.L."/>
            <person name="Chapple C."/>
            <person name="Chatterji S."/>
            <person name="Chinwalla A."/>
            <person name="Civetta A."/>
            <person name="Clifton S.W."/>
            <person name="Comeron J.M."/>
            <person name="Costello J.C."/>
            <person name="Coyne J.A."/>
            <person name="Daub J."/>
            <person name="David R.G."/>
            <person name="Delcher A.L."/>
            <person name="Delehaunty K."/>
            <person name="Do C.B."/>
            <person name="Ebling H."/>
            <person name="Edwards K."/>
            <person name="Eickbush T."/>
            <person name="Evans J.D."/>
            <person name="Filipski A."/>
            <person name="Findeiss S."/>
            <person name="Freyhult E."/>
            <person name="Fulton L."/>
            <person name="Fulton R."/>
            <person name="Garcia A.C."/>
            <person name="Gardiner A."/>
            <person name="Garfield D.A."/>
            <person name="Garvin B.E."/>
            <person name="Gibson G."/>
            <person name="Gilbert D."/>
            <person name="Gnerre S."/>
            <person name="Godfrey J."/>
            <person name="Good R."/>
            <person name="Gotea V."/>
            <person name="Gravely B."/>
            <person name="Greenberg A.J."/>
            <person name="Griffiths-Jones S."/>
            <person name="Gross S."/>
            <person name="Guigo R."/>
            <person name="Gustafson E.A."/>
            <person name="Haerty W."/>
            <person name="Hahn M.W."/>
            <person name="Halligan D.L."/>
            <person name="Halpern A.L."/>
            <person name="Halter G.M."/>
            <person name="Han M.V."/>
            <person name="Heger A."/>
            <person name="Hillier L."/>
            <person name="Hinrichs A.S."/>
            <person name="Holmes I."/>
            <person name="Hoskins R.A."/>
            <person name="Hubisz M.J."/>
            <person name="Hultmark D."/>
            <person name="Huntley M.A."/>
            <person name="Jaffe D.B."/>
            <person name="Jagadeeshan S."/>
            <person name="Jeck W.R."/>
            <person name="Johnson J."/>
            <person name="Jones C.D."/>
            <person name="Jordan W.C."/>
            <person name="Karpen G.H."/>
            <person name="Kataoka E."/>
            <person name="Keightley P.D."/>
            <person name="Kheradpour P."/>
            <person name="Kirkness E.F."/>
            <person name="Koerich L.B."/>
            <person name="Kristiansen K."/>
            <person name="Kudrna D."/>
            <person name="Kulathinal R.J."/>
            <person name="Kumar S."/>
            <person name="Kwok R."/>
            <person name="Lander E."/>
            <person name="Langley C.H."/>
            <person name="Lapoint R."/>
            <person name="Lazzaro B.P."/>
            <person name="Lee S.J."/>
            <person name="Levesque L."/>
            <person name="Li R."/>
            <person name="Lin C.F."/>
            <person name="Lin M.F."/>
            <person name="Lindblad-Toh K."/>
            <person name="Llopart A."/>
            <person name="Long M."/>
            <person name="Low L."/>
            <person name="Lozovsky E."/>
            <person name="Lu J."/>
            <person name="Luo M."/>
            <person name="Machado C.A."/>
            <person name="Makalowski W."/>
            <person name="Marzo M."/>
            <person name="Matsuda M."/>
            <person name="Matzkin L."/>
            <person name="McAllister B."/>
            <person name="McBride C.S."/>
            <person name="McKernan B."/>
            <person name="McKernan K."/>
            <person name="Mendez-Lago M."/>
            <person name="Minx P."/>
            <person name="Mollenhauer M.U."/>
            <person name="Montooth K."/>
            <person name="Mount S.M."/>
            <person name="Mu X."/>
            <person name="Myers E."/>
            <person name="Negre B."/>
            <person name="Newfeld S."/>
            <person name="Nielsen R."/>
            <person name="Noor M.A."/>
            <person name="O'Grady P."/>
            <person name="Pachter L."/>
            <person name="Papaceit M."/>
            <person name="Parisi M.J."/>
            <person name="Parisi M."/>
            <person name="Parts L."/>
            <person name="Pedersen J.S."/>
            <person name="Pesole G."/>
            <person name="Phillippy A.M."/>
            <person name="Ponting C.P."/>
            <person name="Pop M."/>
            <person name="Porcelli D."/>
            <person name="Powell J.R."/>
            <person name="Prohaska S."/>
            <person name="Pruitt K."/>
            <person name="Puig M."/>
            <person name="Quesneville H."/>
            <person name="Ram K.R."/>
            <person name="Rand D."/>
            <person name="Rasmussen M.D."/>
            <person name="Reed L.K."/>
            <person name="Reenan R."/>
            <person name="Reily A."/>
            <person name="Remington K.A."/>
            <person name="Rieger T.T."/>
            <person name="Ritchie M.G."/>
            <person name="Robin C."/>
            <person name="Rogers Y.H."/>
            <person name="Rohde C."/>
            <person name="Rozas J."/>
            <person name="Rubenfield M.J."/>
            <person name="Ruiz A."/>
            <person name="Russo S."/>
            <person name="Salzberg S.L."/>
            <person name="Sanchez-Gracia A."/>
            <person name="Saranga D.J."/>
            <person name="Sato H."/>
            <person name="Schaeffer S.W."/>
            <person name="Schatz M.C."/>
            <person name="Schlenke T."/>
            <person name="Schwartz R."/>
            <person name="Segarra C."/>
            <person name="Singh R.S."/>
            <person name="Sirot L."/>
            <person name="Sirota M."/>
            <person name="Sisneros N.B."/>
            <person name="Smith C.D."/>
            <person name="Smith T.F."/>
            <person name="Spieth J."/>
            <person name="Stage D.E."/>
            <person name="Stark A."/>
            <person name="Stephan W."/>
            <person name="Strausberg R.L."/>
            <person name="Strempel S."/>
            <person name="Sturgill D."/>
            <person name="Sutton G."/>
            <person name="Sutton G.G."/>
            <person name="Tao W."/>
            <person name="Teichmann S."/>
            <person name="Tobari Y.N."/>
            <person name="Tomimura Y."/>
            <person name="Tsolas J.M."/>
            <person name="Valente V.L."/>
            <person name="Venter E."/>
            <person name="Venter J.C."/>
            <person name="Vicario S."/>
            <person name="Vieira F.G."/>
            <person name="Vilella A.J."/>
            <person name="Villasante A."/>
            <person name="Walenz B."/>
            <person name="Wang J."/>
            <person name="Wasserman M."/>
            <person name="Watts T."/>
            <person name="Wilson D."/>
            <person name="Wilson R.K."/>
            <person name="Wing R.A."/>
            <person name="Wolfner M.F."/>
            <person name="Wong A."/>
            <person name="Wong G.K."/>
            <person name="Wu C.I."/>
            <person name="Wu G."/>
            <person name="Yamamoto D."/>
            <person name="Yang H.P."/>
            <person name="Yang S.P."/>
            <person name="Yorke J.A."/>
            <person name="Yoshida K."/>
            <person name="Zdobnov E."/>
            <person name="Zhang P."/>
            <person name="Zhang Y."/>
            <person name="Zimin A.V."/>
            <person name="Baldwin J."/>
            <person name="Abdouelleil A."/>
            <person name="Abdulkadir J."/>
            <person name="Abebe A."/>
            <person name="Abera B."/>
            <person name="Abreu J."/>
            <person name="Acer S.C."/>
            <person name="Aftuck L."/>
            <person name="Alexander A."/>
            <person name="An P."/>
            <person name="Anderson E."/>
            <person name="Anderson S."/>
            <person name="Arachi H."/>
            <person name="Azer M."/>
            <person name="Bachantsang P."/>
            <person name="Barry A."/>
            <person name="Bayul T."/>
            <person name="Berlin A."/>
            <person name="Bessette D."/>
            <person name="Bloom T."/>
            <person name="Blye J."/>
            <person name="Boguslavskiy L."/>
            <person name="Bonnet C."/>
            <person name="Boukhgalter B."/>
            <person name="Bourzgui I."/>
            <person name="Brown A."/>
            <person name="Cahill P."/>
            <person name="Channer S."/>
            <person name="Cheshatsang Y."/>
            <person name="Chuda L."/>
            <person name="Citroen M."/>
            <person name="Collymore A."/>
            <person name="Cooke P."/>
            <person name="Costello M."/>
            <person name="D'Aco K."/>
            <person name="Daza R."/>
            <person name="De Haan G."/>
            <person name="DeGray S."/>
            <person name="DeMaso C."/>
            <person name="Dhargay N."/>
            <person name="Dooley K."/>
            <person name="Dooley E."/>
            <person name="Doricent M."/>
            <person name="Dorje P."/>
            <person name="Dorjee K."/>
            <person name="Dupes A."/>
            <person name="Elong R."/>
            <person name="Falk J."/>
            <person name="Farina A."/>
            <person name="Faro S."/>
            <person name="Ferguson D."/>
            <person name="Fisher S."/>
            <person name="Foley C.D."/>
            <person name="Franke A."/>
            <person name="Friedrich D."/>
            <person name="Gadbois L."/>
            <person name="Gearin G."/>
            <person name="Gearin C.R."/>
            <person name="Giannoukos G."/>
            <person name="Goode T."/>
            <person name="Graham J."/>
            <person name="Grandbois E."/>
            <person name="Grewal S."/>
            <person name="Gyaltsen K."/>
            <person name="Hafez N."/>
            <person name="Hagos B."/>
            <person name="Hall J."/>
            <person name="Henson C."/>
            <person name="Hollinger A."/>
            <person name="Honan T."/>
            <person name="Huard M.D."/>
            <person name="Hughes L."/>
            <person name="Hurhula B."/>
            <person name="Husby M.E."/>
            <person name="Kamat A."/>
            <person name="Kanga B."/>
            <person name="Kashin S."/>
            <person name="Khazanovich D."/>
            <person name="Kisner P."/>
            <person name="Lance K."/>
            <person name="Lara M."/>
            <person name="Lee W."/>
            <person name="Lennon N."/>
            <person name="Letendre F."/>
            <person name="LeVine R."/>
            <person name="Lipovsky A."/>
            <person name="Liu X."/>
            <person name="Liu J."/>
            <person name="Liu S."/>
            <person name="Lokyitsang T."/>
            <person name="Lokyitsang Y."/>
            <person name="Lubonja R."/>
            <person name="Lui A."/>
            <person name="MacDonald P."/>
            <person name="Magnisalis V."/>
            <person name="Maru K."/>
            <person name="Matthews C."/>
            <person name="McCusker W."/>
            <person name="McDonough S."/>
            <person name="Mehta T."/>
            <person name="Meldrim J."/>
            <person name="Meneus L."/>
            <person name="Mihai O."/>
            <person name="Mihalev A."/>
            <person name="Mihova T."/>
            <person name="Mittelman R."/>
            <person name="Mlenga V."/>
            <person name="Montmayeur A."/>
            <person name="Mulrain L."/>
            <person name="Navidi A."/>
            <person name="Naylor J."/>
            <person name="Negash T."/>
            <person name="Nguyen T."/>
            <person name="Nguyen N."/>
            <person name="Nicol R."/>
            <person name="Norbu C."/>
            <person name="Norbu N."/>
            <person name="Novod N."/>
            <person name="O'Neill B."/>
            <person name="Osman S."/>
            <person name="Markiewicz E."/>
            <person name="Oyono O.L."/>
            <person name="Patti C."/>
            <person name="Phunkhang P."/>
            <person name="Pierre F."/>
            <person name="Priest M."/>
            <person name="Raghuraman S."/>
            <person name="Rege F."/>
            <person name="Reyes R."/>
            <person name="Rise C."/>
            <person name="Rogov P."/>
            <person name="Ross K."/>
            <person name="Ryan E."/>
            <person name="Settipalli S."/>
            <person name="Shea T."/>
            <person name="Sherpa N."/>
            <person name="Shi L."/>
            <person name="Shih D."/>
            <person name="Sparrow T."/>
            <person name="Spaulding J."/>
            <person name="Stalker J."/>
            <person name="Stange-Thomann N."/>
            <person name="Stavropoulos S."/>
            <person name="Stone C."/>
            <person name="Strader C."/>
            <person name="Tesfaye S."/>
            <person name="Thomson T."/>
            <person name="Thoulutsang Y."/>
            <person name="Thoulutsang D."/>
            <person name="Topham K."/>
            <person name="Topping I."/>
            <person name="Tsamla T."/>
            <person name="Vassiliev H."/>
            <person name="Vo A."/>
            <person name="Wangchuk T."/>
            <person name="Wangdi T."/>
            <person name="Weiand M."/>
            <person name="Wilkinson J."/>
            <person name="Wilson A."/>
            <person name="Yadav S."/>
            <person name="Young G."/>
            <person name="Yu Q."/>
            <person name="Zembek L."/>
            <person name="Zhong D."/>
            <person name="Zimmer A."/>
            <person name="Zwirko Z."/>
            <person name="Jaffe D.B."/>
            <person name="Alvarez P."/>
            <person name="Brockman W."/>
            <person name="Butler J."/>
            <person name="Chin C."/>
            <person name="Gnerre S."/>
            <person name="Grabherr M."/>
            <person name="Kleber M."/>
            <person name="Mauceli E."/>
            <person name="MacCallum I."/>
        </authorList>
    </citation>
    <scope>NUCLEOTIDE SEQUENCE [LARGE SCALE GENOMIC DNA]</scope>
    <source>
        <strain evidence="14">Tucson 15081-1352.22</strain>
    </source>
</reference>
<dbReference type="Proteomes" id="UP000009192">
    <property type="component" value="Unassembled WGS sequence"/>
</dbReference>
<dbReference type="InterPro" id="IPR013087">
    <property type="entry name" value="Znf_C2H2_type"/>
</dbReference>
<dbReference type="AlphaFoldDB" id="A0A0Q9XGV9"/>
<evidence type="ECO:0000256" key="11">
    <source>
        <dbReference type="PROSITE-ProRule" id="PRU00042"/>
    </source>
</evidence>
<dbReference type="SMR" id="A0A0Q9XGV9"/>
<dbReference type="Gene3D" id="3.30.160.60">
    <property type="entry name" value="Classic Zinc Finger"/>
    <property type="match status" value="4"/>
</dbReference>
<feature type="domain" description="C2H2-type" evidence="12">
    <location>
        <begin position="71"/>
        <end position="96"/>
    </location>
</feature>
<dbReference type="InParanoid" id="A0A0Q9XGV9"/>
<feature type="domain" description="C2H2-type" evidence="12">
    <location>
        <begin position="41"/>
        <end position="65"/>
    </location>
</feature>
<dbReference type="SUPFAM" id="SSF57667">
    <property type="entry name" value="beta-beta-alpha zinc fingers"/>
    <property type="match status" value="2"/>
</dbReference>